<comment type="caution">
    <text evidence="1">The sequence shown here is derived from an EMBL/GenBank/DDBJ whole genome shotgun (WGS) entry which is preliminary data.</text>
</comment>
<keyword evidence="2" id="KW-1185">Reference proteome</keyword>
<evidence type="ECO:0000313" key="1">
    <source>
        <dbReference type="EMBL" id="KAF8392753.1"/>
    </source>
</evidence>
<gene>
    <name evidence="1" type="ORF">HHK36_023102</name>
</gene>
<dbReference type="OMA" id="CFNGVER"/>
<protein>
    <submittedName>
        <fullName evidence="1">Uncharacterized protein</fullName>
    </submittedName>
</protein>
<accession>A0A834YUA7</accession>
<dbReference type="EMBL" id="JABCRI010000016">
    <property type="protein sequence ID" value="KAF8392753.1"/>
    <property type="molecule type" value="Genomic_DNA"/>
</dbReference>
<sequence>MEEDNERLTKHFLLTTQKSSFLHFLKATMASDDTMSIYSSIYESELDIDDDDHHHQPHNLSRLSMCTSSSKHSMSGDQDDDGEELSMYMSSLSIGGSGVSSDSDKEPGCYSLPVTPTRRRFRSGCANELIGVREYGSENEAHERGIGHKTRRKMVCERWVEKKKKDKAPQDDEEEMVHANLSECVVMTRPKGGKRSLCMDLDEVKACRDLGFELENQRMFEIPISISGSTLDTSSGGNSPISN</sequence>
<dbReference type="AlphaFoldDB" id="A0A834YUA7"/>
<dbReference type="OrthoDB" id="786837at2759"/>
<name>A0A834YUA7_TETSI</name>
<dbReference type="Proteomes" id="UP000655225">
    <property type="component" value="Unassembled WGS sequence"/>
</dbReference>
<reference evidence="1 2" key="1">
    <citation type="submission" date="2020-04" db="EMBL/GenBank/DDBJ databases">
        <title>Plant Genome Project.</title>
        <authorList>
            <person name="Zhang R.-G."/>
        </authorList>
    </citation>
    <scope>NUCLEOTIDE SEQUENCE [LARGE SCALE GENOMIC DNA]</scope>
    <source>
        <strain evidence="1">YNK0</strain>
        <tissue evidence="1">Leaf</tissue>
    </source>
</reference>
<organism evidence="1 2">
    <name type="scientific">Tetracentron sinense</name>
    <name type="common">Spur-leaf</name>
    <dbReference type="NCBI Taxonomy" id="13715"/>
    <lineage>
        <taxon>Eukaryota</taxon>
        <taxon>Viridiplantae</taxon>
        <taxon>Streptophyta</taxon>
        <taxon>Embryophyta</taxon>
        <taxon>Tracheophyta</taxon>
        <taxon>Spermatophyta</taxon>
        <taxon>Magnoliopsida</taxon>
        <taxon>Trochodendrales</taxon>
        <taxon>Trochodendraceae</taxon>
        <taxon>Tetracentron</taxon>
    </lineage>
</organism>
<proteinExistence type="predicted"/>
<evidence type="ECO:0000313" key="2">
    <source>
        <dbReference type="Proteomes" id="UP000655225"/>
    </source>
</evidence>